<accession>A0A375IKW4</accession>
<feature type="compositionally biased region" description="Basic and acidic residues" evidence="1">
    <location>
        <begin position="49"/>
        <end position="65"/>
    </location>
</feature>
<sequence length="171" mass="19442">MLEQFSQRNGILERQHRLQGFVLVPEHLEQAAPAIAVPAEHIDVGAAPPRDRFGPERRPHVDEPASARAQRQRELLPSAQRAARLSVEWRRAKAGARRQVMNIRVCRRKAVVWRLMDRHGLTPLLIVLCAHRSAWAKLAAVDWRYLLLARPTAPLTNANDSRLHIVLPPVK</sequence>
<evidence type="ECO:0000313" key="2">
    <source>
        <dbReference type="EMBL" id="SPK74671.1"/>
    </source>
</evidence>
<protein>
    <submittedName>
        <fullName evidence="2">Uncharacterized protein</fullName>
    </submittedName>
</protein>
<evidence type="ECO:0000256" key="1">
    <source>
        <dbReference type="SAM" id="MobiDB-lite"/>
    </source>
</evidence>
<gene>
    <name evidence="2" type="ORF">CT19425_MP20381</name>
</gene>
<keyword evidence="2" id="KW-0614">Plasmid</keyword>
<evidence type="ECO:0000313" key="3">
    <source>
        <dbReference type="Proteomes" id="UP000255505"/>
    </source>
</evidence>
<dbReference type="EMBL" id="LT991977">
    <property type="protein sequence ID" value="SPK74671.1"/>
    <property type="molecule type" value="Genomic_DNA"/>
</dbReference>
<dbReference type="Proteomes" id="UP000255505">
    <property type="component" value="Plasmid II"/>
</dbReference>
<feature type="region of interest" description="Disordered" evidence="1">
    <location>
        <begin position="46"/>
        <end position="70"/>
    </location>
</feature>
<reference evidence="2 3" key="1">
    <citation type="submission" date="2018-01" db="EMBL/GenBank/DDBJ databases">
        <authorList>
            <person name="Gaut B.S."/>
            <person name="Morton B.R."/>
            <person name="Clegg M.T."/>
            <person name="Duvall M.R."/>
        </authorList>
    </citation>
    <scope>NUCLEOTIDE SEQUENCE [LARGE SCALE GENOMIC DNA]</scope>
    <source>
        <strain evidence="2">Cupriavidus taiwanensis LMG 19425</strain>
        <plasmid evidence="3">Plasmid ii</plasmid>
    </source>
</reference>
<organism evidence="2 3">
    <name type="scientific">Cupriavidus taiwanensis</name>
    <dbReference type="NCBI Taxonomy" id="164546"/>
    <lineage>
        <taxon>Bacteria</taxon>
        <taxon>Pseudomonadati</taxon>
        <taxon>Pseudomonadota</taxon>
        <taxon>Betaproteobacteria</taxon>
        <taxon>Burkholderiales</taxon>
        <taxon>Burkholderiaceae</taxon>
        <taxon>Cupriavidus</taxon>
    </lineage>
</organism>
<dbReference type="AlphaFoldDB" id="A0A375IKW4"/>
<name>A0A375IKW4_9BURK</name>
<proteinExistence type="predicted"/>
<geneLocation type="plasmid" evidence="2">
    <name>II</name>
</geneLocation>